<dbReference type="EnsemblMetazoa" id="ASTEI10536-RA">
    <property type="protein sequence ID" value="ASTEI10536-PA"/>
    <property type="gene ID" value="ASTEI10536"/>
</dbReference>
<reference evidence="4" key="1">
    <citation type="journal article" date="2014" name="Genome Biol.">
        <title>Genome analysis of a major urban malaria vector mosquito, Anopheles stephensi.</title>
        <authorList>
            <person name="Jiang X."/>
            <person name="Peery A."/>
            <person name="Hall A.B."/>
            <person name="Sharma A."/>
            <person name="Chen X.G."/>
            <person name="Waterhouse R.M."/>
            <person name="Komissarov A."/>
            <person name="Riehle M.M."/>
            <person name="Shouche Y."/>
            <person name="Sharakhova M.V."/>
            <person name="Lawson D."/>
            <person name="Pakpour N."/>
            <person name="Arensburger P."/>
            <person name="Davidson V.L."/>
            <person name="Eiglmeier K."/>
            <person name="Emrich S."/>
            <person name="George P."/>
            <person name="Kennedy R.C."/>
            <person name="Mane S.P."/>
            <person name="Maslen G."/>
            <person name="Oringanje C."/>
            <person name="Qi Y."/>
            <person name="Settlage R."/>
            <person name="Tojo M."/>
            <person name="Tubio J.M."/>
            <person name="Unger M.F."/>
            <person name="Wang B."/>
            <person name="Vernick K.D."/>
            <person name="Ribeiro J.M."/>
            <person name="James A.A."/>
            <person name="Michel K."/>
            <person name="Riehle M.A."/>
            <person name="Luckhart S."/>
            <person name="Sharakhov I.V."/>
            <person name="Tu Z."/>
        </authorList>
    </citation>
    <scope>NUCLEOTIDE SEQUENCE [LARGE SCALE GENOMIC DNA]</scope>
    <source>
        <strain evidence="4">Indian</strain>
    </source>
</reference>
<feature type="chain" id="PRO_5043859295" description="Secreted protein" evidence="2">
    <location>
        <begin position="22"/>
        <end position="167"/>
    </location>
</feature>
<feature type="compositionally biased region" description="Basic and acidic residues" evidence="1">
    <location>
        <begin position="44"/>
        <end position="54"/>
    </location>
</feature>
<evidence type="ECO:0000313" key="3">
    <source>
        <dbReference type="EnsemblMetazoa" id="ASTEI10536-PA"/>
    </source>
</evidence>
<feature type="compositionally biased region" description="Acidic residues" evidence="1">
    <location>
        <begin position="122"/>
        <end position="132"/>
    </location>
</feature>
<feature type="region of interest" description="Disordered" evidence="1">
    <location>
        <begin position="44"/>
        <end position="134"/>
    </location>
</feature>
<proteinExistence type="predicted"/>
<evidence type="ECO:0000256" key="1">
    <source>
        <dbReference type="SAM" id="MobiDB-lite"/>
    </source>
</evidence>
<keyword evidence="4" id="KW-1185">Reference proteome</keyword>
<dbReference type="OMA" id="GHSHYEE"/>
<sequence length="167" mass="18826">MKLVSVVLAVLLFGTVCSSYAIECMDVWDEESIAEMIEDDRRYEESVKAGHSHYEEDDCDEHPVDSEEATVPDTDEEDEDDDASDQAPVHHEVGHSAHTEQLRQKRESAVVQPEHPEAQGDAIDDGPSDLETAETHLFRPVFRYKSQYTERRRVRTLTGGVNVAPSQ</sequence>
<dbReference type="VEuPathDB" id="VectorBase:ASTEI20_045814"/>
<reference evidence="3" key="2">
    <citation type="submission" date="2020-05" db="UniProtKB">
        <authorList>
            <consortium name="EnsemblMetazoa"/>
        </authorList>
    </citation>
    <scope>IDENTIFICATION</scope>
    <source>
        <strain evidence="3">Indian</strain>
    </source>
</reference>
<evidence type="ECO:0000256" key="2">
    <source>
        <dbReference type="SAM" id="SignalP"/>
    </source>
</evidence>
<dbReference type="Proteomes" id="UP000076408">
    <property type="component" value="Unassembled WGS sequence"/>
</dbReference>
<protein>
    <recommendedName>
        <fullName evidence="5">Secreted protein</fullName>
    </recommendedName>
</protein>
<feature type="compositionally biased region" description="Acidic residues" evidence="1">
    <location>
        <begin position="55"/>
        <end position="84"/>
    </location>
</feature>
<dbReference type="VEuPathDB" id="VectorBase:ASTEI10536"/>
<feature type="signal peptide" evidence="2">
    <location>
        <begin position="1"/>
        <end position="21"/>
    </location>
</feature>
<evidence type="ECO:0008006" key="5">
    <source>
        <dbReference type="Google" id="ProtNLM"/>
    </source>
</evidence>
<name>A0A182YQ00_ANOST</name>
<evidence type="ECO:0000313" key="4">
    <source>
        <dbReference type="Proteomes" id="UP000076408"/>
    </source>
</evidence>
<accession>A0A182YQ00</accession>
<feature type="compositionally biased region" description="Basic and acidic residues" evidence="1">
    <location>
        <begin position="88"/>
        <end position="118"/>
    </location>
</feature>
<keyword evidence="2" id="KW-0732">Signal</keyword>
<organism evidence="3 4">
    <name type="scientific">Anopheles stephensi</name>
    <name type="common">Indo-Pakistan malaria mosquito</name>
    <dbReference type="NCBI Taxonomy" id="30069"/>
    <lineage>
        <taxon>Eukaryota</taxon>
        <taxon>Metazoa</taxon>
        <taxon>Ecdysozoa</taxon>
        <taxon>Arthropoda</taxon>
        <taxon>Hexapoda</taxon>
        <taxon>Insecta</taxon>
        <taxon>Pterygota</taxon>
        <taxon>Neoptera</taxon>
        <taxon>Endopterygota</taxon>
        <taxon>Diptera</taxon>
        <taxon>Nematocera</taxon>
        <taxon>Culicoidea</taxon>
        <taxon>Culicidae</taxon>
        <taxon>Anophelinae</taxon>
        <taxon>Anopheles</taxon>
    </lineage>
</organism>
<dbReference type="VEuPathDB" id="VectorBase:ASTE002640"/>
<dbReference type="STRING" id="30069.A0A182YQ00"/>
<dbReference type="AlphaFoldDB" id="A0A182YQ00"/>